<organism evidence="3 4">
    <name type="scientific">Entamoeba invadens IP1</name>
    <dbReference type="NCBI Taxonomy" id="370355"/>
    <lineage>
        <taxon>Eukaryota</taxon>
        <taxon>Amoebozoa</taxon>
        <taxon>Evosea</taxon>
        <taxon>Archamoebae</taxon>
        <taxon>Mastigamoebida</taxon>
        <taxon>Entamoebidae</taxon>
        <taxon>Entamoeba</taxon>
    </lineage>
</organism>
<dbReference type="EMBL" id="KB206537">
    <property type="protein sequence ID" value="ELP90017.1"/>
    <property type="molecule type" value="Genomic_DNA"/>
</dbReference>
<dbReference type="InterPro" id="IPR043136">
    <property type="entry name" value="B30.2/SPRY_sf"/>
</dbReference>
<name>A0A0A1U6J5_ENTIV</name>
<dbReference type="InterPro" id="IPR013320">
    <property type="entry name" value="ConA-like_dom_sf"/>
</dbReference>
<dbReference type="RefSeq" id="XP_004256788.1">
    <property type="nucleotide sequence ID" value="XM_004256740.1"/>
</dbReference>
<evidence type="ECO:0000313" key="4">
    <source>
        <dbReference type="Proteomes" id="UP000014680"/>
    </source>
</evidence>
<dbReference type="SMART" id="SM00449">
    <property type="entry name" value="SPRY"/>
    <property type="match status" value="1"/>
</dbReference>
<dbReference type="InterPro" id="IPR003877">
    <property type="entry name" value="SPRY_dom"/>
</dbReference>
<dbReference type="InterPro" id="IPR001870">
    <property type="entry name" value="B30.2/SPRY"/>
</dbReference>
<evidence type="ECO:0000256" key="1">
    <source>
        <dbReference type="SAM" id="Coils"/>
    </source>
</evidence>
<dbReference type="AlphaFoldDB" id="A0A0A1U6J5"/>
<proteinExistence type="predicted"/>
<dbReference type="CDD" id="cd12885">
    <property type="entry name" value="SPRY_RanBP_like"/>
    <property type="match status" value="1"/>
</dbReference>
<dbReference type="InterPro" id="IPR044736">
    <property type="entry name" value="Gid1/RanBPM/SPLA_SPRY"/>
</dbReference>
<dbReference type="PROSITE" id="PS50188">
    <property type="entry name" value="B302_SPRY"/>
    <property type="match status" value="1"/>
</dbReference>
<dbReference type="PANTHER" id="PTHR12864">
    <property type="entry name" value="RAN BINDING PROTEIN 9-RELATED"/>
    <property type="match status" value="1"/>
</dbReference>
<feature type="coiled-coil region" evidence="1">
    <location>
        <begin position="27"/>
        <end position="54"/>
    </location>
</feature>
<dbReference type="VEuPathDB" id="AmoebaDB:EIN_403510"/>
<protein>
    <recommendedName>
        <fullName evidence="2">B30.2/SPRY domain-containing protein</fullName>
    </recommendedName>
</protein>
<dbReference type="SUPFAM" id="SSF49899">
    <property type="entry name" value="Concanavalin A-like lectins/glucanases"/>
    <property type="match status" value="1"/>
</dbReference>
<feature type="domain" description="B30.2/SPRY" evidence="2">
    <location>
        <begin position="104"/>
        <end position="285"/>
    </location>
</feature>
<sequence length="293" mass="33172">MGKSESDLITEMSKQLQLLIMEFGSEMTKKDLEIKELKEKLKVFEDRIVLLETKSSLNKSEDDKKEIGISLDESSAKEIATEKWAPGEEVVNLTGKSWTSVVYNLNKIERKYQMQGNTFVSDGLFFTKVNIGMREVIQSSDFWRMKEHIMIKHKEGKAIFFNTLNWYFEVTLIGKDEKNPITVSMGVSNKVITSTSHIGWEEGCIGMHSDDGRIFYMNGSGNKLTTPFTDGDTMGCGFTYKTQKIFFTRNGKFLGLMNFVSGLVLPAVCVEYAESVKINTGKEPFLFDVGSIE</sequence>
<keyword evidence="4" id="KW-1185">Reference proteome</keyword>
<evidence type="ECO:0000259" key="2">
    <source>
        <dbReference type="PROSITE" id="PS50188"/>
    </source>
</evidence>
<dbReference type="GeneID" id="14889149"/>
<dbReference type="Proteomes" id="UP000014680">
    <property type="component" value="Unassembled WGS sequence"/>
</dbReference>
<accession>A0A0A1U6J5</accession>
<dbReference type="InterPro" id="IPR050618">
    <property type="entry name" value="Ubq-SigPath_Reg"/>
</dbReference>
<dbReference type="Pfam" id="PF00622">
    <property type="entry name" value="SPRY"/>
    <property type="match status" value="1"/>
</dbReference>
<dbReference type="KEGG" id="eiv:EIN_403510"/>
<evidence type="ECO:0000313" key="3">
    <source>
        <dbReference type="EMBL" id="ELP90017.1"/>
    </source>
</evidence>
<gene>
    <name evidence="3" type="ORF">EIN_403510</name>
</gene>
<dbReference type="OrthoDB" id="258495at2759"/>
<keyword evidence="1" id="KW-0175">Coiled coil</keyword>
<reference evidence="3 4" key="1">
    <citation type="submission" date="2012-10" db="EMBL/GenBank/DDBJ databases">
        <authorList>
            <person name="Zafar N."/>
            <person name="Inman J."/>
            <person name="Hall N."/>
            <person name="Lorenzi H."/>
            <person name="Caler E."/>
        </authorList>
    </citation>
    <scope>NUCLEOTIDE SEQUENCE [LARGE SCALE GENOMIC DNA]</scope>
    <source>
        <strain evidence="3 4">IP1</strain>
    </source>
</reference>
<dbReference type="Gene3D" id="2.60.120.920">
    <property type="match status" value="1"/>
</dbReference>